<dbReference type="SMART" id="SM00034">
    <property type="entry name" value="CLECT"/>
    <property type="match status" value="1"/>
</dbReference>
<keyword evidence="5 9" id="KW-0472">Membrane</keyword>
<reference evidence="14" key="1">
    <citation type="journal article" date="2021" name="Cell">
        <title>Tracing the genetic footprints of vertebrate landing in non-teleost ray-finned fishes.</title>
        <authorList>
            <person name="Bi X."/>
            <person name="Wang K."/>
            <person name="Yang L."/>
            <person name="Pan H."/>
            <person name="Jiang H."/>
            <person name="Wei Q."/>
            <person name="Fang M."/>
            <person name="Yu H."/>
            <person name="Zhu C."/>
            <person name="Cai Y."/>
            <person name="He Y."/>
            <person name="Gan X."/>
            <person name="Zeng H."/>
            <person name="Yu D."/>
            <person name="Zhu Y."/>
            <person name="Jiang H."/>
            <person name="Qiu Q."/>
            <person name="Yang H."/>
            <person name="Zhang Y.E."/>
            <person name="Wang W."/>
            <person name="Zhu M."/>
            <person name="He S."/>
            <person name="Zhang G."/>
        </authorList>
    </citation>
    <scope>NUCLEOTIDE SEQUENCE</scope>
    <source>
        <strain evidence="14">Allg_001</strain>
    </source>
</reference>
<evidence type="ECO:0000256" key="3">
    <source>
        <dbReference type="ARBA" id="ARBA00022692"/>
    </source>
</evidence>
<evidence type="ECO:0000256" key="10">
    <source>
        <dbReference type="SAM" id="SignalP"/>
    </source>
</evidence>
<feature type="transmembrane region" description="Helical" evidence="9">
    <location>
        <begin position="824"/>
        <end position="845"/>
    </location>
</feature>
<gene>
    <name evidence="14" type="primary">Pkd1l2_1</name>
    <name evidence="14" type="ORF">GTO95_0007832</name>
</gene>
<dbReference type="InterPro" id="IPR036392">
    <property type="entry name" value="PLAT/LH2_dom_sf"/>
</dbReference>
<dbReference type="GO" id="GO:0005262">
    <property type="term" value="F:calcium channel activity"/>
    <property type="evidence" value="ECO:0007669"/>
    <property type="project" value="TreeGrafter"/>
</dbReference>
<dbReference type="PANTHER" id="PTHR10877:SF197">
    <property type="entry name" value="POLYCYSTIC KIDNEY DISEASE PROTEIN 1-LIKE 2"/>
    <property type="match status" value="1"/>
</dbReference>
<dbReference type="CDD" id="cd01752">
    <property type="entry name" value="PLAT_polycystin"/>
    <property type="match status" value="1"/>
</dbReference>
<feature type="non-terminal residue" evidence="14">
    <location>
        <position position="1"/>
    </location>
</feature>
<dbReference type="SUPFAM" id="SSF56436">
    <property type="entry name" value="C-type lectin-like"/>
    <property type="match status" value="1"/>
</dbReference>
<dbReference type="InterPro" id="IPR046338">
    <property type="entry name" value="GAIN_dom_sf"/>
</dbReference>
<comment type="similarity">
    <text evidence="2">Belongs to the polycystin family.</text>
</comment>
<sequence length="1069" mass="120127">MRMGTLSRAFGAWAALVSGFLLISGGRASEGDCPAGQQKFRGLCYEFVRQPQPWTLAQKHCNGDGGSLLHSMDWETKDFVLEQMEPHQAWWIGQVPVGKHSSGPSTNNSDGSLDWPSWLNGSGENENHWKPTDPFHLCTYIILDPAFQLVTTPNCNLWLHSICQREFQKKHEIRKRDLPEDVSKVLKLAVHMLDRIEREIFQPTVEQKIKFIEILYNVTLRIQKTNYSQWDKNITANIVFTCASSMLQSAVSECSLPKLSKEQYSAMVNIMLKVLDAVSLLMDLPFNKTFIMRHPLISTFISTYKPKDLGNVVIKISEDAAQFKLPGSSDFLSELEMYDSVSIQMSSFSFNPFLGESDENITSTVASLSLRSKTSEIHLENLTESIQILLPQINYDNSSWSINTSGNPVTSQFNITDSNSTVILAVEPNKNITIQVLLSSGYLPNATNYDYSKFLNWEPSDDSSVQVGYRWLLTPELLSVGSGSWHVLITPFNLSNGESVTLRVLIFTSMCTFWNSSSTSWSTYGCTVGLLSQPWLTECLCNHLTFFGSSFFVLPNQVDLSRTAEYFATVTKNPVVVILLSVFFGLYLITVIWAWNADKKALKKRKLTVLDDNHPCAQYYYMLKVETGHRSGAGTSAKVQATLLGSEDQSEPHHLNDPDKPVFERGGVDLFLLSTAFSLGELQNIRLWHDNTGGHPSWYVDKVVVQDVQTRQCWHFLCSTWLSSSKGDRMTDRTFNPAKKNEITSFSNIFQSKATIGFRDEHIWISILDPPKRSPFTRVQRVSCCMCLLLCTMAINIIFFNLPADSSSPVLISIGSLKITWQEIMIGIESGLLMFPINILIITIFRNIRPRQSQARDKKKDTEESSPESPAAATLNTLLEDAEELVTTLSKNKKNNVAALENRMESWEDLCSALECVNGVIQRMQAFLSSKLSFAKFCPTAKAPSLLSPADGSSTDLHWTFCSQFVLCSLHCLAETLGKVGVKAFPSPVEHSSPAPEKKTSSGCWLPWWFVFVGWFLLISISGVSTFFTLLYGFFYGKDSSIKWVMSLALSLFQSIFILQPLKVRHLRG</sequence>
<dbReference type="InterPro" id="IPR000203">
    <property type="entry name" value="GPS"/>
</dbReference>
<evidence type="ECO:0000313" key="14">
    <source>
        <dbReference type="EMBL" id="MBN3319831.1"/>
    </source>
</evidence>
<feature type="compositionally biased region" description="Basic and acidic residues" evidence="8">
    <location>
        <begin position="854"/>
        <end position="863"/>
    </location>
</feature>
<dbReference type="InterPro" id="IPR001024">
    <property type="entry name" value="PLAT/LH2_dom"/>
</dbReference>
<dbReference type="PROSITE" id="PS50095">
    <property type="entry name" value="PLAT"/>
    <property type="match status" value="1"/>
</dbReference>
<evidence type="ECO:0000256" key="1">
    <source>
        <dbReference type="ARBA" id="ARBA00004370"/>
    </source>
</evidence>
<evidence type="ECO:0000256" key="4">
    <source>
        <dbReference type="ARBA" id="ARBA00022989"/>
    </source>
</evidence>
<dbReference type="GO" id="GO:0050982">
    <property type="term" value="P:detection of mechanical stimulus"/>
    <property type="evidence" value="ECO:0007669"/>
    <property type="project" value="TreeGrafter"/>
</dbReference>
<dbReference type="InterPro" id="IPR001304">
    <property type="entry name" value="C-type_lectin-like"/>
</dbReference>
<feature type="chain" id="PRO_5035251163" evidence="10">
    <location>
        <begin position="29"/>
        <end position="1069"/>
    </location>
</feature>
<dbReference type="InterPro" id="IPR016186">
    <property type="entry name" value="C-type_lectin-like/link_sf"/>
</dbReference>
<dbReference type="InterPro" id="IPR051223">
    <property type="entry name" value="Polycystin"/>
</dbReference>
<dbReference type="PROSITE" id="PS50221">
    <property type="entry name" value="GAIN_B"/>
    <property type="match status" value="1"/>
</dbReference>
<dbReference type="SMART" id="SM00308">
    <property type="entry name" value="LH2"/>
    <property type="match status" value="1"/>
</dbReference>
<keyword evidence="3 9" id="KW-0812">Transmembrane</keyword>
<dbReference type="AlphaFoldDB" id="A0A8J7NY64"/>
<keyword evidence="6" id="KW-1015">Disulfide bond</keyword>
<feature type="domain" description="GAIN-B" evidence="13">
    <location>
        <begin position="420"/>
        <end position="561"/>
    </location>
</feature>
<dbReference type="InterPro" id="IPR057244">
    <property type="entry name" value="GAIN_B"/>
</dbReference>
<evidence type="ECO:0000256" key="2">
    <source>
        <dbReference type="ARBA" id="ARBA00007200"/>
    </source>
</evidence>
<dbReference type="Gene3D" id="2.60.60.20">
    <property type="entry name" value="PLAT/LH2 domain"/>
    <property type="match status" value="1"/>
</dbReference>
<name>A0A8J7NY64_ATRSP</name>
<proteinExistence type="inferred from homology"/>
<dbReference type="PANTHER" id="PTHR10877">
    <property type="entry name" value="POLYCYSTIN FAMILY MEMBER"/>
    <property type="match status" value="1"/>
</dbReference>
<evidence type="ECO:0000313" key="15">
    <source>
        <dbReference type="Proteomes" id="UP000736164"/>
    </source>
</evidence>
<dbReference type="PROSITE" id="PS50041">
    <property type="entry name" value="C_TYPE_LECTIN_2"/>
    <property type="match status" value="1"/>
</dbReference>
<comment type="subcellular location">
    <subcellularLocation>
        <location evidence="1">Membrane</location>
    </subcellularLocation>
</comment>
<dbReference type="CDD" id="cd00037">
    <property type="entry name" value="CLECT"/>
    <property type="match status" value="1"/>
</dbReference>
<feature type="transmembrane region" description="Helical" evidence="9">
    <location>
        <begin position="575"/>
        <end position="596"/>
    </location>
</feature>
<feature type="domain" description="C-type lectin" evidence="11">
    <location>
        <begin position="40"/>
        <end position="164"/>
    </location>
</feature>
<dbReference type="InterPro" id="IPR016187">
    <property type="entry name" value="CTDL_fold"/>
</dbReference>
<dbReference type="SUPFAM" id="SSF49723">
    <property type="entry name" value="Lipase/lipooxygenase domain (PLAT/LH2 domain)"/>
    <property type="match status" value="1"/>
</dbReference>
<evidence type="ECO:0000256" key="5">
    <source>
        <dbReference type="ARBA" id="ARBA00023136"/>
    </source>
</evidence>
<dbReference type="Gene3D" id="2.60.220.50">
    <property type="match status" value="1"/>
</dbReference>
<dbReference type="Pfam" id="PF00059">
    <property type="entry name" value="Lectin_C"/>
    <property type="match status" value="1"/>
</dbReference>
<protein>
    <submittedName>
        <fullName evidence="14">PK1L2 protein</fullName>
    </submittedName>
</protein>
<comment type="caution">
    <text evidence="14">The sequence shown here is derived from an EMBL/GenBank/DDBJ whole genome shotgun (WGS) entry which is preliminary data.</text>
</comment>
<feature type="region of interest" description="Disordered" evidence="8">
    <location>
        <begin position="853"/>
        <end position="873"/>
    </location>
</feature>
<dbReference type="Proteomes" id="UP000736164">
    <property type="component" value="Unassembled WGS sequence"/>
</dbReference>
<keyword evidence="15" id="KW-1185">Reference proteome</keyword>
<dbReference type="Pfam" id="PF01825">
    <property type="entry name" value="GPS"/>
    <property type="match status" value="1"/>
</dbReference>
<dbReference type="GO" id="GO:0016020">
    <property type="term" value="C:membrane"/>
    <property type="evidence" value="ECO:0007669"/>
    <property type="project" value="UniProtKB-SubCell"/>
</dbReference>
<feature type="transmembrane region" description="Helical" evidence="9">
    <location>
        <begin position="1008"/>
        <end position="1035"/>
    </location>
</feature>
<dbReference type="FunFam" id="2.60.60.20:FF:000008">
    <property type="entry name" value="Polycystic kidney disease 1-like 2, isoform CRA_a"/>
    <property type="match status" value="1"/>
</dbReference>
<accession>A0A8J7NY64</accession>
<dbReference type="EMBL" id="JAAWVO010048434">
    <property type="protein sequence ID" value="MBN3319831.1"/>
    <property type="molecule type" value="Genomic_DNA"/>
</dbReference>
<dbReference type="Pfam" id="PF01477">
    <property type="entry name" value="PLAT"/>
    <property type="match status" value="1"/>
</dbReference>
<dbReference type="InterPro" id="IPR042060">
    <property type="entry name" value="PLAT_polycystin1"/>
</dbReference>
<evidence type="ECO:0000259" key="11">
    <source>
        <dbReference type="PROSITE" id="PS50041"/>
    </source>
</evidence>
<evidence type="ECO:0000259" key="13">
    <source>
        <dbReference type="PROSITE" id="PS50221"/>
    </source>
</evidence>
<evidence type="ECO:0000256" key="9">
    <source>
        <dbReference type="SAM" id="Phobius"/>
    </source>
</evidence>
<dbReference type="Gene3D" id="3.10.100.10">
    <property type="entry name" value="Mannose-Binding Protein A, subunit A"/>
    <property type="match status" value="1"/>
</dbReference>
<evidence type="ECO:0000256" key="8">
    <source>
        <dbReference type="SAM" id="MobiDB-lite"/>
    </source>
</evidence>
<evidence type="ECO:0000259" key="12">
    <source>
        <dbReference type="PROSITE" id="PS50095"/>
    </source>
</evidence>
<feature type="transmembrane region" description="Helical" evidence="9">
    <location>
        <begin position="1041"/>
        <end position="1059"/>
    </location>
</feature>
<evidence type="ECO:0000256" key="7">
    <source>
        <dbReference type="PROSITE-ProRule" id="PRU00152"/>
    </source>
</evidence>
<feature type="signal peptide" evidence="10">
    <location>
        <begin position="1"/>
        <end position="28"/>
    </location>
</feature>
<dbReference type="SMART" id="SM00303">
    <property type="entry name" value="GPS"/>
    <property type="match status" value="1"/>
</dbReference>
<evidence type="ECO:0000256" key="6">
    <source>
        <dbReference type="ARBA" id="ARBA00023157"/>
    </source>
</evidence>
<feature type="non-terminal residue" evidence="14">
    <location>
        <position position="1069"/>
    </location>
</feature>
<feature type="transmembrane region" description="Helical" evidence="9">
    <location>
        <begin position="782"/>
        <end position="804"/>
    </location>
</feature>
<organism evidence="14 15">
    <name type="scientific">Atractosteus spatula</name>
    <name type="common">Alligator gar</name>
    <name type="synonym">Lepisosteus spatula</name>
    <dbReference type="NCBI Taxonomy" id="7917"/>
    <lineage>
        <taxon>Eukaryota</taxon>
        <taxon>Metazoa</taxon>
        <taxon>Chordata</taxon>
        <taxon>Craniata</taxon>
        <taxon>Vertebrata</taxon>
        <taxon>Euteleostomi</taxon>
        <taxon>Actinopterygii</taxon>
        <taxon>Neopterygii</taxon>
        <taxon>Holostei</taxon>
        <taxon>Semionotiformes</taxon>
        <taxon>Lepisosteidae</taxon>
        <taxon>Atractosteus</taxon>
    </lineage>
</organism>
<comment type="caution">
    <text evidence="7">Lacks conserved residue(s) required for the propagation of feature annotation.</text>
</comment>
<feature type="domain" description="PLAT" evidence="12">
    <location>
        <begin position="619"/>
        <end position="736"/>
    </location>
</feature>
<keyword evidence="4 9" id="KW-1133">Transmembrane helix</keyword>
<keyword evidence="10" id="KW-0732">Signal</keyword>